<evidence type="ECO:0000313" key="3">
    <source>
        <dbReference type="Proteomes" id="UP001231445"/>
    </source>
</evidence>
<dbReference type="InterPro" id="IPR036182">
    <property type="entry name" value="PCuAC_sf"/>
</dbReference>
<dbReference type="PANTHER" id="PTHR36302:SF1">
    <property type="entry name" value="COPPER CHAPERONE PCU(A)C"/>
    <property type="match status" value="1"/>
</dbReference>
<dbReference type="Pfam" id="PF04314">
    <property type="entry name" value="PCuAC"/>
    <property type="match status" value="1"/>
</dbReference>
<keyword evidence="3" id="KW-1185">Reference proteome</keyword>
<evidence type="ECO:0000256" key="1">
    <source>
        <dbReference type="SAM" id="SignalP"/>
    </source>
</evidence>
<reference evidence="2 3" key="1">
    <citation type="submission" date="2023-06" db="EMBL/GenBank/DDBJ databases">
        <title>Altererythrobacter rubellus NBRC 112769 genome.</title>
        <authorList>
            <person name="Zhang K."/>
        </authorList>
    </citation>
    <scope>NUCLEOTIDE SEQUENCE [LARGE SCALE GENOMIC DNA]</scope>
    <source>
        <strain evidence="2 3">NBRC 112769</strain>
    </source>
</reference>
<dbReference type="AlphaFoldDB" id="A0A9Y2B6L9"/>
<accession>A0A9Y2B6L9</accession>
<protein>
    <submittedName>
        <fullName evidence="2">Copper chaperone PCu(A)C</fullName>
    </submittedName>
</protein>
<gene>
    <name evidence="2" type="ORF">QQX03_07895</name>
</gene>
<evidence type="ECO:0000313" key="2">
    <source>
        <dbReference type="EMBL" id="WIW94896.1"/>
    </source>
</evidence>
<feature type="chain" id="PRO_5040758123" evidence="1">
    <location>
        <begin position="20"/>
        <end position="160"/>
    </location>
</feature>
<keyword evidence="1" id="KW-0732">Signal</keyword>
<name>A0A9Y2B6L9_9SPHN</name>
<dbReference type="RefSeq" id="WP_285975212.1">
    <property type="nucleotide sequence ID" value="NZ_CP127221.1"/>
</dbReference>
<organism evidence="2 3">
    <name type="scientific">Altererythrobacter rubellus</name>
    <dbReference type="NCBI Taxonomy" id="2173831"/>
    <lineage>
        <taxon>Bacteria</taxon>
        <taxon>Pseudomonadati</taxon>
        <taxon>Pseudomonadota</taxon>
        <taxon>Alphaproteobacteria</taxon>
        <taxon>Sphingomonadales</taxon>
        <taxon>Erythrobacteraceae</taxon>
        <taxon>Altererythrobacter</taxon>
    </lineage>
</organism>
<feature type="signal peptide" evidence="1">
    <location>
        <begin position="1"/>
        <end position="19"/>
    </location>
</feature>
<proteinExistence type="predicted"/>
<sequence length="160" mass="17087">MKFNQLAAASMLFSTFALAACGAEPETVVEAEPEGVPGLSVENARVVLAPVPGNPAAGYFDLKYENDRGLAIRRADVSGAEKTEIHAYGEWNGKMTMAEAMEIAIQKGTEIAFEPGGYHLMVFDLDESVEPGDTVEFTLTVSGGDKHSFEGEVRAAGDER</sequence>
<dbReference type="Proteomes" id="UP001231445">
    <property type="component" value="Chromosome"/>
</dbReference>
<dbReference type="PROSITE" id="PS51257">
    <property type="entry name" value="PROKAR_LIPOPROTEIN"/>
    <property type="match status" value="1"/>
</dbReference>
<dbReference type="SUPFAM" id="SSF110087">
    <property type="entry name" value="DR1885-like metal-binding protein"/>
    <property type="match status" value="1"/>
</dbReference>
<dbReference type="EMBL" id="CP127221">
    <property type="protein sequence ID" value="WIW94896.1"/>
    <property type="molecule type" value="Genomic_DNA"/>
</dbReference>
<dbReference type="PANTHER" id="PTHR36302">
    <property type="entry name" value="BLR7088 PROTEIN"/>
    <property type="match status" value="1"/>
</dbReference>
<dbReference type="KEGG" id="arue:QQX03_07895"/>
<dbReference type="Gene3D" id="2.60.40.1890">
    <property type="entry name" value="PCu(A)C copper chaperone"/>
    <property type="match status" value="1"/>
</dbReference>
<dbReference type="InterPro" id="IPR007410">
    <property type="entry name" value="LpqE-like"/>
</dbReference>
<dbReference type="InterPro" id="IPR058248">
    <property type="entry name" value="Lxx211020-like"/>
</dbReference>